<accession>A0A150J8Q5</accession>
<evidence type="ECO:0000259" key="3">
    <source>
        <dbReference type="Pfam" id="PF04895"/>
    </source>
</evidence>
<comment type="function">
    <text evidence="1">Involved in DNA damage repair.</text>
</comment>
<reference evidence="4 5" key="1">
    <citation type="journal article" date="2016" name="ISME J.">
        <title>Chasing the elusive Euryarchaeota class WSA2: genomes reveal a uniquely fastidious methyl-reducing methanogen.</title>
        <authorList>
            <person name="Nobu M.K."/>
            <person name="Narihiro T."/>
            <person name="Kuroda K."/>
            <person name="Mei R."/>
            <person name="Liu W.T."/>
        </authorList>
    </citation>
    <scope>NUCLEOTIDE SEQUENCE [LARGE SCALE GENOMIC DNA]</scope>
    <source>
        <strain evidence="4">ADurb1013_Bin02101</strain>
    </source>
</reference>
<dbReference type="PANTHER" id="PTHR38136">
    <property type="entry name" value="DNA REPAIR PROTEIN"/>
    <property type="match status" value="1"/>
</dbReference>
<proteinExistence type="inferred from homology"/>
<dbReference type="PATRIC" id="fig|1706433.3.peg.1484"/>
<keyword evidence="1" id="KW-0227">DNA damage</keyword>
<dbReference type="PANTHER" id="PTHR38136:SF2">
    <property type="entry name" value="DNA REPAIR PROTEIN"/>
    <property type="match status" value="1"/>
</dbReference>
<dbReference type="Proteomes" id="UP000092420">
    <property type="component" value="Unassembled WGS sequence"/>
</dbReference>
<comment type="caution">
    <text evidence="1">Lacks conserved residue(s) required for the propagation of feature annotation.</text>
</comment>
<feature type="domain" description="Archaeal Nre N-terminal" evidence="2">
    <location>
        <begin position="21"/>
        <end position="288"/>
    </location>
</feature>
<gene>
    <name evidence="4" type="ORF">AN188_01463</name>
</gene>
<dbReference type="InterPro" id="IPR033167">
    <property type="entry name" value="Nre"/>
</dbReference>
<dbReference type="Pfam" id="PF04894">
    <property type="entry name" value="Nre_N"/>
    <property type="match status" value="1"/>
</dbReference>
<sequence>MIDMHTPKTTLCTVCRGHKKLCGREVCPILEKKRIRESITHLINKDIFGASPSAFFVGDWNYPKVLVGPLVPPVYEGTEIFDLPESWHGKELDEIIKFRSLLVRSKEFLNVTEAKNPKGYLEKSQEIVMSRKPVDVELILKKAPHFTLEFSQFSPPTGPSGFVQSFKITENPKVPRVVDKINSDDIKASKGISILYDKDIPVTHISKLLSAGLLGEQKNRKLVPTRWSITATDDSLSKFHLKRVKSFPEINKYEVYSETGIGNTLVVILFPSMWSYEFFECWLPGSLFLESSLSPNVISDYELFDGRKEYASLTAGAYYSARFSVTEHLLENRRQAGALVFLEVHPSYHTPVGVWRVREITRNALQKKPYSFDTEEEAVKKASEILSLPFEKYREKSKILGFKHRQKTLSEWMN</sequence>
<evidence type="ECO:0000259" key="2">
    <source>
        <dbReference type="Pfam" id="PF04894"/>
    </source>
</evidence>
<evidence type="ECO:0000256" key="1">
    <source>
        <dbReference type="HAMAP-Rule" id="MF_02096"/>
    </source>
</evidence>
<evidence type="ECO:0000313" key="4">
    <source>
        <dbReference type="EMBL" id="KYC53344.1"/>
    </source>
</evidence>
<dbReference type="Pfam" id="PF04895">
    <property type="entry name" value="Nre_C"/>
    <property type="match status" value="1"/>
</dbReference>
<dbReference type="EMBL" id="LNJB01000027">
    <property type="protein sequence ID" value="KYC53344.1"/>
    <property type="molecule type" value="Genomic_DNA"/>
</dbReference>
<evidence type="ECO:0000313" key="5">
    <source>
        <dbReference type="Proteomes" id="UP000092420"/>
    </source>
</evidence>
<dbReference type="AlphaFoldDB" id="A0A150J8Q5"/>
<dbReference type="GO" id="GO:0006281">
    <property type="term" value="P:DNA repair"/>
    <property type="evidence" value="ECO:0007669"/>
    <property type="project" value="UniProtKB-UniRule"/>
</dbReference>
<feature type="domain" description="Archaeal Nre C-terminal" evidence="3">
    <location>
        <begin position="303"/>
        <end position="412"/>
    </location>
</feature>
<dbReference type="InterPro" id="IPR006978">
    <property type="entry name" value="Nre_N"/>
</dbReference>
<name>A0A150J8Q5_9EURY</name>
<protein>
    <recommendedName>
        <fullName evidence="1">DNA repair protein</fullName>
    </recommendedName>
</protein>
<comment type="caution">
    <text evidence="4">The sequence shown here is derived from an EMBL/GenBank/DDBJ whole genome shotgun (WGS) entry which is preliminary data.</text>
</comment>
<dbReference type="HAMAP" id="MF_02096">
    <property type="entry name" value="Nre"/>
    <property type="match status" value="1"/>
</dbReference>
<comment type="similarity">
    <text evidence="1">Belongs to the Nre family.</text>
</comment>
<organism evidence="4 5">
    <name type="scientific">Candidatus Methanofastidiosum methylothiophilum</name>
    <dbReference type="NCBI Taxonomy" id="1705564"/>
    <lineage>
        <taxon>Archaea</taxon>
        <taxon>Methanobacteriati</taxon>
        <taxon>Methanobacteriota</taxon>
        <taxon>Stenosarchaea group</taxon>
        <taxon>Candidatus Methanofastidiosia</taxon>
        <taxon>Candidatus Methanofastidiosales</taxon>
        <taxon>Candidatus Methanofastidiosaceae</taxon>
        <taxon>Candidatus Methanofastidiosum</taxon>
    </lineage>
</organism>
<keyword evidence="1" id="KW-0234">DNA repair</keyword>
<dbReference type="InterPro" id="IPR006979">
    <property type="entry name" value="Nre_C"/>
</dbReference>